<accession>A0ABQ3WVR1</accession>
<gene>
    <name evidence="2" type="ORF">Aca07nite_76520</name>
</gene>
<sequence>MSENRQDLSPAAKTAPDQQHPAWCDPSRCTADPSTQADGYRSGAGGEHRSADLPLAVRPAVWPTPDRVEAFLTEAIAPWRCTTFLRITADGEEVASIPAESAAPILAALSELVASAVADWEVER</sequence>
<comment type="caution">
    <text evidence="2">The sequence shown here is derived from an EMBL/GenBank/DDBJ whole genome shotgun (WGS) entry which is preliminary data.</text>
</comment>
<organism evidence="2">
    <name type="scientific">Actinoplanes campanulatus</name>
    <dbReference type="NCBI Taxonomy" id="113559"/>
    <lineage>
        <taxon>Bacteria</taxon>
        <taxon>Bacillati</taxon>
        <taxon>Actinomycetota</taxon>
        <taxon>Actinomycetes</taxon>
        <taxon>Micromonosporales</taxon>
        <taxon>Micromonosporaceae</taxon>
        <taxon>Actinoplanes</taxon>
    </lineage>
</organism>
<evidence type="ECO:0000256" key="1">
    <source>
        <dbReference type="SAM" id="MobiDB-lite"/>
    </source>
</evidence>
<dbReference type="EMBL" id="BOMF01000148">
    <property type="protein sequence ID" value="GID50377.1"/>
    <property type="molecule type" value="Genomic_DNA"/>
</dbReference>
<evidence type="ECO:0000313" key="2">
    <source>
        <dbReference type="EMBL" id="GID50377.1"/>
    </source>
</evidence>
<proteinExistence type="predicted"/>
<reference evidence="2" key="1">
    <citation type="submission" date="2021-01" db="EMBL/GenBank/DDBJ databases">
        <title>Whole genome shotgun sequence of Actinoplanes capillaceus NBRC 16408.</title>
        <authorList>
            <person name="Komaki H."/>
            <person name="Tamura T."/>
        </authorList>
    </citation>
    <scope>NUCLEOTIDE SEQUENCE [LARGE SCALE GENOMIC DNA]</scope>
    <source>
        <strain evidence="2">NBRC 16408</strain>
    </source>
</reference>
<protein>
    <submittedName>
        <fullName evidence="2">Uncharacterized protein</fullName>
    </submittedName>
</protein>
<dbReference type="RefSeq" id="WP_204300423.1">
    <property type="nucleotide sequence ID" value="NZ_BAAAGQ010000032.1"/>
</dbReference>
<feature type="region of interest" description="Disordered" evidence="1">
    <location>
        <begin position="1"/>
        <end position="49"/>
    </location>
</feature>
<name>A0ABQ3WVR1_9ACTN</name>